<keyword evidence="1" id="KW-0472">Membrane</keyword>
<dbReference type="EMBL" id="JBFMVT010000002">
    <property type="protein sequence ID" value="MEW7314890.1"/>
    <property type="molecule type" value="Genomic_DNA"/>
</dbReference>
<dbReference type="Proteomes" id="UP001555342">
    <property type="component" value="Unassembled WGS sequence"/>
</dbReference>
<keyword evidence="3" id="KW-1185">Reference proteome</keyword>
<organism evidence="2 3">
    <name type="scientific">Buttiauxella gaviniae</name>
    <dbReference type="NCBI Taxonomy" id="82990"/>
    <lineage>
        <taxon>Bacteria</taxon>
        <taxon>Pseudomonadati</taxon>
        <taxon>Pseudomonadota</taxon>
        <taxon>Gammaproteobacteria</taxon>
        <taxon>Enterobacterales</taxon>
        <taxon>Enterobacteriaceae</taxon>
        <taxon>Buttiauxella</taxon>
    </lineage>
</organism>
<keyword evidence="1" id="KW-1133">Transmembrane helix</keyword>
<sequence length="32" mass="3882">MNTHCSVKYWSWLTAFTVSFAFWAQMVWMLAH</sequence>
<dbReference type="InterPro" id="IPR048209">
    <property type="entry name" value="YmiC-like"/>
</dbReference>
<gene>
    <name evidence="2" type="primary">ymiC</name>
    <name evidence="2" type="ORF">AB1E22_19660</name>
</gene>
<protein>
    <submittedName>
        <fullName evidence="2">Small membrane protein YmiC</fullName>
    </submittedName>
</protein>
<dbReference type="NCBIfam" id="NF041484">
    <property type="entry name" value="membrane_YmiC"/>
    <property type="match status" value="1"/>
</dbReference>
<evidence type="ECO:0000256" key="1">
    <source>
        <dbReference type="SAM" id="Phobius"/>
    </source>
</evidence>
<name>A0ABV3NZB5_9ENTR</name>
<keyword evidence="1" id="KW-0812">Transmembrane</keyword>
<dbReference type="RefSeq" id="WP_367596901.1">
    <property type="nucleotide sequence ID" value="NZ_JBFMVT010000002.1"/>
</dbReference>
<evidence type="ECO:0000313" key="3">
    <source>
        <dbReference type="Proteomes" id="UP001555342"/>
    </source>
</evidence>
<accession>A0ABV3NZB5</accession>
<proteinExistence type="predicted"/>
<feature type="transmembrane region" description="Helical" evidence="1">
    <location>
        <begin position="12"/>
        <end position="31"/>
    </location>
</feature>
<comment type="caution">
    <text evidence="2">The sequence shown here is derived from an EMBL/GenBank/DDBJ whole genome shotgun (WGS) entry which is preliminary data.</text>
</comment>
<reference evidence="2 3" key="1">
    <citation type="submission" date="2024-07" db="EMBL/GenBank/DDBJ databases">
        <authorList>
            <person name="Wang L."/>
        </authorList>
    </citation>
    <scope>NUCLEOTIDE SEQUENCE [LARGE SCALE GENOMIC DNA]</scope>
    <source>
        <strain evidence="2 3">WL359</strain>
    </source>
</reference>
<dbReference type="Pfam" id="PF23694">
    <property type="entry name" value="YmiC"/>
    <property type="match status" value="1"/>
</dbReference>
<evidence type="ECO:0000313" key="2">
    <source>
        <dbReference type="EMBL" id="MEW7314890.1"/>
    </source>
</evidence>